<sequence length="518" mass="60462">MLSTNKIKDLLLHGENRQVEFKKCTDKVSASVYETVCSFLNAEGGYIFLGVDDDGAILGINPKCVTDMTKSIINTLNNPELFLPPMPITPEQTEIDGKIILYLSVPESEQVHRYKNRFYDRWGDADNDVSKHTYLVKNMFMRKEKESSENEVFPDVTLADMDEESFKIMRSHISIHNSNHPWLSMTNEEFLKSLFWGKQRGTNREGYKLAAILLFGKEQTILNCCPWHRTDAIYRSVSYERFLHPLPTDPDIRYNDRDMICVNLIQSYIRLLNFVQRNMPDKFRLADNGIDRLDLRVMIFREIISNTLLHREYISSYSNKFLIFRDRVITENWTKPFQTGDIDINDWRTRTKNPLITKVFREMKWAEELGSGQKNIRKYAPLYFENSEIEIRSGEEFVFSITYRDPKEFEFAKNIQTGQDQVGTKLGPSWDQVGTKLALSQGEIRTILETCISEKSLMEVITILHFSNRTKFRNKYIKPLISEGLLAMTVPNKPNSRLQKYYTTEKGKSLLLCQDRSN</sequence>
<evidence type="ECO:0000259" key="1">
    <source>
        <dbReference type="Pfam" id="PF04326"/>
    </source>
</evidence>
<proteinExistence type="predicted"/>
<dbReference type="InterPro" id="IPR038475">
    <property type="entry name" value="RecG_C_sf"/>
</dbReference>
<dbReference type="InterPro" id="IPR007421">
    <property type="entry name" value="Schlafen_AlbA_2_dom"/>
</dbReference>
<feature type="domain" description="Schlafen AlbA-2" evidence="1">
    <location>
        <begin position="15"/>
        <end position="126"/>
    </location>
</feature>
<dbReference type="AlphaFoldDB" id="A0A3E4N4I6"/>
<dbReference type="RefSeq" id="WP_117671448.1">
    <property type="nucleotide sequence ID" value="NZ_CABOGR010000007.1"/>
</dbReference>
<evidence type="ECO:0000313" key="4">
    <source>
        <dbReference type="Proteomes" id="UP000260862"/>
    </source>
</evidence>
<gene>
    <name evidence="3" type="ORF">DXD04_05150</name>
</gene>
<evidence type="ECO:0000259" key="2">
    <source>
        <dbReference type="Pfam" id="PF21247"/>
    </source>
</evidence>
<feature type="domain" description="Filamentation induced by cAMP protein Fic-like C-terminal" evidence="2">
    <location>
        <begin position="445"/>
        <end position="502"/>
    </location>
</feature>
<dbReference type="Gene3D" id="3.30.950.30">
    <property type="entry name" value="Schlafen, AAA domain"/>
    <property type="match status" value="1"/>
</dbReference>
<organism evidence="3 4">
    <name type="scientific">Phocaeicola plebeius</name>
    <dbReference type="NCBI Taxonomy" id="310297"/>
    <lineage>
        <taxon>Bacteria</taxon>
        <taxon>Pseudomonadati</taxon>
        <taxon>Bacteroidota</taxon>
        <taxon>Bacteroidia</taxon>
        <taxon>Bacteroidales</taxon>
        <taxon>Bacteroidaceae</taxon>
        <taxon>Phocaeicola</taxon>
    </lineage>
</organism>
<comment type="caution">
    <text evidence="3">The sequence shown here is derived from an EMBL/GenBank/DDBJ whole genome shotgun (WGS) entry which is preliminary data.</text>
</comment>
<evidence type="ECO:0000313" key="3">
    <source>
        <dbReference type="EMBL" id="RGK57013.1"/>
    </source>
</evidence>
<dbReference type="Pfam" id="PF21247">
    <property type="entry name" value="Fic-like_C"/>
    <property type="match status" value="1"/>
</dbReference>
<name>A0A3E4N4I6_9BACT</name>
<dbReference type="EMBL" id="QSQT01000007">
    <property type="protein sequence ID" value="RGK57013.1"/>
    <property type="molecule type" value="Genomic_DNA"/>
</dbReference>
<dbReference type="PANTHER" id="PTHR30595:SF6">
    <property type="entry name" value="SCHLAFEN ALBA-2 DOMAIN-CONTAINING PROTEIN"/>
    <property type="match status" value="1"/>
</dbReference>
<dbReference type="InterPro" id="IPR038461">
    <property type="entry name" value="Schlafen_AlbA_2_dom_sf"/>
</dbReference>
<dbReference type="PANTHER" id="PTHR30595">
    <property type="entry name" value="GLPR-RELATED TRANSCRIPTIONAL REPRESSOR"/>
    <property type="match status" value="1"/>
</dbReference>
<protein>
    <submittedName>
        <fullName evidence="3">Uncharacterized protein</fullName>
    </submittedName>
</protein>
<dbReference type="Proteomes" id="UP000260862">
    <property type="component" value="Unassembled WGS sequence"/>
</dbReference>
<accession>A0A3E4N4I6</accession>
<dbReference type="Pfam" id="PF04326">
    <property type="entry name" value="SLFN_AlbA_2"/>
    <property type="match status" value="1"/>
</dbReference>
<reference evidence="3 4" key="1">
    <citation type="submission" date="2018-08" db="EMBL/GenBank/DDBJ databases">
        <title>A genome reference for cultivated species of the human gut microbiota.</title>
        <authorList>
            <person name="Zou Y."/>
            <person name="Xue W."/>
            <person name="Luo G."/>
        </authorList>
    </citation>
    <scope>NUCLEOTIDE SEQUENCE [LARGE SCALE GENOMIC DNA]</scope>
    <source>
        <strain evidence="3 4">TF10-3AC</strain>
    </source>
</reference>
<dbReference type="InterPro" id="IPR049514">
    <property type="entry name" value="Fic-like_C"/>
</dbReference>
<keyword evidence="4" id="KW-1185">Reference proteome</keyword>
<dbReference type="Gene3D" id="3.30.565.60">
    <property type="match status" value="1"/>
</dbReference>